<keyword evidence="3" id="KW-1185">Reference proteome</keyword>
<organism evidence="2 3">
    <name type="scientific">Papaver somniferum</name>
    <name type="common">Opium poppy</name>
    <dbReference type="NCBI Taxonomy" id="3469"/>
    <lineage>
        <taxon>Eukaryota</taxon>
        <taxon>Viridiplantae</taxon>
        <taxon>Streptophyta</taxon>
        <taxon>Embryophyta</taxon>
        <taxon>Tracheophyta</taxon>
        <taxon>Spermatophyta</taxon>
        <taxon>Magnoliopsida</taxon>
        <taxon>Ranunculales</taxon>
        <taxon>Papaveraceae</taxon>
        <taxon>Papaveroideae</taxon>
        <taxon>Papaver</taxon>
    </lineage>
</organism>
<dbReference type="EMBL" id="CM010719">
    <property type="protein sequence ID" value="RZC63941.1"/>
    <property type="molecule type" value="Genomic_DNA"/>
</dbReference>
<proteinExistence type="predicted"/>
<protein>
    <submittedName>
        <fullName evidence="2">Uncharacterized protein</fullName>
    </submittedName>
</protein>
<gene>
    <name evidence="2" type="ORF">C5167_025702</name>
</gene>
<reference evidence="2 3" key="1">
    <citation type="journal article" date="2018" name="Science">
        <title>The opium poppy genome and morphinan production.</title>
        <authorList>
            <person name="Guo L."/>
            <person name="Winzer T."/>
            <person name="Yang X."/>
            <person name="Li Y."/>
            <person name="Ning Z."/>
            <person name="He Z."/>
            <person name="Teodor R."/>
            <person name="Lu Y."/>
            <person name="Bowser T.A."/>
            <person name="Graham I.A."/>
            <person name="Ye K."/>
        </authorList>
    </citation>
    <scope>NUCLEOTIDE SEQUENCE [LARGE SCALE GENOMIC DNA]</scope>
    <source>
        <strain evidence="3">cv. HN1</strain>
        <tissue evidence="2">Leaves</tissue>
    </source>
</reference>
<feature type="region of interest" description="Disordered" evidence="1">
    <location>
        <begin position="98"/>
        <end position="119"/>
    </location>
</feature>
<evidence type="ECO:0000313" key="3">
    <source>
        <dbReference type="Proteomes" id="UP000316621"/>
    </source>
</evidence>
<feature type="region of interest" description="Disordered" evidence="1">
    <location>
        <begin position="30"/>
        <end position="84"/>
    </location>
</feature>
<evidence type="ECO:0000313" key="2">
    <source>
        <dbReference type="EMBL" id="RZC63941.1"/>
    </source>
</evidence>
<name>A0A4Y7JVF5_PAPSO</name>
<dbReference type="Gramene" id="RZC63941">
    <property type="protein sequence ID" value="RZC63941"/>
    <property type="gene ID" value="C5167_025702"/>
</dbReference>
<feature type="compositionally biased region" description="Acidic residues" evidence="1">
    <location>
        <begin position="98"/>
        <end position="115"/>
    </location>
</feature>
<sequence length="507" mass="58251">MASMSIIRADVTSYFIEFFRNLPDFVFEEIEPESDSVEEKLDSDSTEEKHDSDHTEEKHDSDSTEEKPSSDSMEDKPDPEFVVDDHGDESMLVLIDENENGNESMLVDEDEDSDTEGPWYRDRGDVKCIGDILVGFIKEKIKYSLIKQAAASYVAKENELTDRHKRRKLLLGQQEYSHCHTETADKAILEILVKQLVFGPRDQLSQVEAADRTTLETLVKGIVENIAEKMRPFIIHEYIESKKKRWIEQCGTHNVDKLIEFSQFHKYPFYINVSGFYETEVGKAGFGVIIREFRGYPLAAYSEYICDNESQVSSFYHELQGVNKGLELAIELNLEYFRIFTTQTDIGFLVMSCQTYENQCHCDPKGLKAVEKRCERCVRRCVYFCQDVEMNETEVEKIYLLLIQVMDQLRRLGRSNVSVMCQSSFNTRSASYLAKRDENKGEIDMKSGDLQRHPELREILFSEASGEHGSNLPVEALPCHAVEVPGMMSGSKMQWRLEILACSFEAA</sequence>
<dbReference type="Proteomes" id="UP000316621">
    <property type="component" value="Chromosome 5"/>
</dbReference>
<dbReference type="AlphaFoldDB" id="A0A4Y7JVF5"/>
<accession>A0A4Y7JVF5</accession>
<evidence type="ECO:0000256" key="1">
    <source>
        <dbReference type="SAM" id="MobiDB-lite"/>
    </source>
</evidence>
<feature type="compositionally biased region" description="Basic and acidic residues" evidence="1">
    <location>
        <begin position="37"/>
        <end position="84"/>
    </location>
</feature>